<dbReference type="PROSITE" id="PS51199">
    <property type="entry name" value="SF4_HELICASE"/>
    <property type="match status" value="1"/>
</dbReference>
<dbReference type="SMART" id="SM00493">
    <property type="entry name" value="TOPRIM"/>
    <property type="match status" value="1"/>
</dbReference>
<dbReference type="SUPFAM" id="SSF52540">
    <property type="entry name" value="P-loop containing nucleoside triphosphate hydrolases"/>
    <property type="match status" value="1"/>
</dbReference>
<keyword evidence="2" id="KW-0378">Hydrolase</keyword>
<proteinExistence type="predicted"/>
<dbReference type="Proteomes" id="UP000327513">
    <property type="component" value="Segment"/>
</dbReference>
<dbReference type="Gene3D" id="3.40.50.300">
    <property type="entry name" value="P-loop containing nucleotide triphosphate hydrolases"/>
    <property type="match status" value="1"/>
</dbReference>
<dbReference type="Pfam" id="PF13481">
    <property type="entry name" value="AAA_25"/>
    <property type="match status" value="1"/>
</dbReference>
<dbReference type="Gene3D" id="3.40.1360.10">
    <property type="match status" value="1"/>
</dbReference>
<dbReference type="InterPro" id="IPR027417">
    <property type="entry name" value="P-loop_NTPase"/>
</dbReference>
<dbReference type="GO" id="GO:0005524">
    <property type="term" value="F:ATP binding"/>
    <property type="evidence" value="ECO:0007669"/>
    <property type="project" value="InterPro"/>
</dbReference>
<dbReference type="SUPFAM" id="SSF56731">
    <property type="entry name" value="DNA primase core"/>
    <property type="match status" value="1"/>
</dbReference>
<dbReference type="InterPro" id="IPR027032">
    <property type="entry name" value="Twinkle-like"/>
</dbReference>
<keyword evidence="2" id="KW-0067">ATP-binding</keyword>
<gene>
    <name evidence="2" type="ORF">CPT_Myduc_039</name>
</gene>
<dbReference type="GO" id="GO:0006260">
    <property type="term" value="P:DNA replication"/>
    <property type="evidence" value="ECO:0007669"/>
    <property type="project" value="InterPro"/>
</dbReference>
<dbReference type="PANTHER" id="PTHR12873:SF0">
    <property type="entry name" value="TWINKLE MTDNA HELICASE"/>
    <property type="match status" value="1"/>
</dbReference>
<dbReference type="InterPro" id="IPR007694">
    <property type="entry name" value="DNA_helicase_DnaB-like_C"/>
</dbReference>
<dbReference type="InterPro" id="IPR006171">
    <property type="entry name" value="TOPRIM_dom"/>
</dbReference>
<keyword evidence="2" id="KW-0347">Helicase</keyword>
<dbReference type="GO" id="GO:0003697">
    <property type="term" value="F:single-stranded DNA binding"/>
    <property type="evidence" value="ECO:0007669"/>
    <property type="project" value="InterPro"/>
</dbReference>
<reference evidence="3" key="1">
    <citation type="submission" date="2019-06" db="EMBL/GenBank/DDBJ databases">
        <title>Complete genome of Proteus mirabilis phage Myduc.</title>
        <authorList>
            <person name="Tran J.S."/>
            <person name="Lessor L."/>
            <person name="O'Leary C."/>
            <person name="Bonasera R.M."/>
            <person name="Liu M."/>
        </authorList>
    </citation>
    <scope>NUCLEOTIDE SEQUENCE [LARGE SCALE GENOMIC DNA]</scope>
</reference>
<organism evidence="2 3">
    <name type="scientific">Proteus phage Myduc</name>
    <dbReference type="NCBI Taxonomy" id="2650874"/>
    <lineage>
        <taxon>Viruses</taxon>
        <taxon>Duplodnaviria</taxon>
        <taxon>Heunggongvirae</taxon>
        <taxon>Uroviricota</taxon>
        <taxon>Caudoviricetes</taxon>
        <taxon>Chaseviridae</taxon>
        <taxon>Cleopatravirinae</taxon>
        <taxon>Myducvirus</taxon>
        <taxon>Myducvirus myduc</taxon>
    </lineage>
</organism>
<name>A0A5J6T902_9CAUD</name>
<accession>A0A5J6T902</accession>
<sequence>MSASQCVAKIKHEHPNCKSTSGKSLQVWLNEDDSGKRFYSGFCFACGVHVPNPYGTDNIPDPDKIKIKTPEEIQEEIEEIRNCRRFDMTHRGIEPEYWQNASVRLILSEYDGVTPVALAHGYTKDGKLARWKIKLLNKKIMWSVGDTKDSDPYLWEWAKTIGGKTLYITEGEEDAIALRAIFKTLNRGTAYEELEYPVISLSDGVDSVHKCLAPKAEEIRQRWEQIVLVFDMDEPGRRGAKEARKLFPNAMVAQLPANDANACLQRGFLKQTMNAVVFRPAKPLPTALVDKNTLLLTMDEELVEGASTPWNKMTETSYGQRRGEIWTLGGAEGGGKTTVARQMAEHNILENGWTVFTAFMEESPQDTLRRFASLHDNLPYFSPAFVQTDTRYDHEKFLATCGKFLPSLEMWDRKEQGEDPYETWEGIKTIIRQIGPDIDQFILDNLTILSEGITASERNDFLGKVYADLVKLAEQYDFHTLCLSHLNPVAKGARPHEDGGRIKKGDFTGSRAMSKYSHYMFGFERNMQAVDPNCSLIRAIKARESGKLPCFKTYYDADSGRIVERYWDDSQFETKEVVQLSNKKGPHQ</sequence>
<dbReference type="CDD" id="cd19483">
    <property type="entry name" value="RecA-like_Gp4D_helicase"/>
    <property type="match status" value="1"/>
</dbReference>
<evidence type="ECO:0000313" key="3">
    <source>
        <dbReference type="Proteomes" id="UP000327513"/>
    </source>
</evidence>
<dbReference type="PANTHER" id="PTHR12873">
    <property type="entry name" value="T7-LIKE MITOCHONDRIAL DNA HELICASE"/>
    <property type="match status" value="1"/>
</dbReference>
<evidence type="ECO:0000313" key="2">
    <source>
        <dbReference type="EMBL" id="QFG06661.1"/>
    </source>
</evidence>
<dbReference type="InterPro" id="IPR034154">
    <property type="entry name" value="TOPRIM_DnaG/twinkle"/>
</dbReference>
<dbReference type="EMBL" id="MN098326">
    <property type="protein sequence ID" value="QFG06661.1"/>
    <property type="molecule type" value="Genomic_DNA"/>
</dbReference>
<dbReference type="GO" id="GO:0043139">
    <property type="term" value="F:5'-3' DNA helicase activity"/>
    <property type="evidence" value="ECO:0007669"/>
    <property type="project" value="InterPro"/>
</dbReference>
<feature type="domain" description="SF4 helicase" evidence="1">
    <location>
        <begin position="299"/>
        <end position="569"/>
    </location>
</feature>
<protein>
    <submittedName>
        <fullName evidence="2">Putative DNA primase/helicase</fullName>
    </submittedName>
</protein>
<dbReference type="CDD" id="cd01029">
    <property type="entry name" value="TOPRIM_primases"/>
    <property type="match status" value="1"/>
</dbReference>
<keyword evidence="2" id="KW-0547">Nucleotide-binding</keyword>
<keyword evidence="3" id="KW-1185">Reference proteome</keyword>
<evidence type="ECO:0000259" key="1">
    <source>
        <dbReference type="PROSITE" id="PS51199"/>
    </source>
</evidence>